<dbReference type="CDD" id="cd01536">
    <property type="entry name" value="PBP1_ABC_sugar_binding-like"/>
    <property type="match status" value="1"/>
</dbReference>
<name>A0A1B3SLT7_9MOLU</name>
<dbReference type="Proteomes" id="UP000094378">
    <property type="component" value="Chromosome"/>
</dbReference>
<dbReference type="PANTHER" id="PTHR46847">
    <property type="entry name" value="D-ALLOSE-BINDING PERIPLASMIC PROTEIN-RELATED"/>
    <property type="match status" value="1"/>
</dbReference>
<organism evidence="6 7">
    <name type="scientific">Spiroplasma helicoides</name>
    <dbReference type="NCBI Taxonomy" id="216938"/>
    <lineage>
        <taxon>Bacteria</taxon>
        <taxon>Bacillati</taxon>
        <taxon>Mycoplasmatota</taxon>
        <taxon>Mollicutes</taxon>
        <taxon>Entomoplasmatales</taxon>
        <taxon>Spiroplasmataceae</taxon>
        <taxon>Spiroplasma</taxon>
    </lineage>
</organism>
<dbReference type="InterPro" id="IPR025997">
    <property type="entry name" value="SBP_2_dom"/>
</dbReference>
<evidence type="ECO:0000256" key="4">
    <source>
        <dbReference type="SAM" id="SignalP"/>
    </source>
</evidence>
<feature type="domain" description="Periplasmic binding protein" evidence="5">
    <location>
        <begin position="31"/>
        <end position="302"/>
    </location>
</feature>
<dbReference type="PANTHER" id="PTHR46847:SF1">
    <property type="entry name" value="D-ALLOSE-BINDING PERIPLASMIC PROTEIN-RELATED"/>
    <property type="match status" value="1"/>
</dbReference>
<feature type="chain" id="PRO_5008554109" evidence="4">
    <location>
        <begin position="24"/>
        <end position="326"/>
    </location>
</feature>
<evidence type="ECO:0000313" key="6">
    <source>
        <dbReference type="EMBL" id="AOG60906.1"/>
    </source>
</evidence>
<dbReference type="OrthoDB" id="9769193at2"/>
<evidence type="ECO:0000256" key="2">
    <source>
        <dbReference type="ARBA" id="ARBA00007639"/>
    </source>
</evidence>
<dbReference type="RefSeq" id="WP_069117203.1">
    <property type="nucleotide sequence ID" value="NZ_CP017015.1"/>
</dbReference>
<dbReference type="SUPFAM" id="SSF53822">
    <property type="entry name" value="Periplasmic binding protein-like I"/>
    <property type="match status" value="1"/>
</dbReference>
<comment type="similarity">
    <text evidence="2">Belongs to the bacterial solute-binding protein 2 family.</text>
</comment>
<reference evidence="6 7" key="1">
    <citation type="submission" date="2016-08" db="EMBL/GenBank/DDBJ databases">
        <title>Complete genome sequence of Spiroplasma helicoides TABS-2 (DSM 22551).</title>
        <authorList>
            <person name="Shen W.-Y."/>
            <person name="Lo W.-S."/>
            <person name="Lai Y.-C."/>
            <person name="Kuo C.-H."/>
        </authorList>
    </citation>
    <scope>NUCLEOTIDE SEQUENCE [LARGE SCALE GENOMIC DNA]</scope>
    <source>
        <strain evidence="6 7">TABS-2</strain>
    </source>
</reference>
<dbReference type="GO" id="GO:0030313">
    <property type="term" value="C:cell envelope"/>
    <property type="evidence" value="ECO:0007669"/>
    <property type="project" value="UniProtKB-SubCell"/>
</dbReference>
<keyword evidence="3 4" id="KW-0732">Signal</keyword>
<dbReference type="PROSITE" id="PS51257">
    <property type="entry name" value="PROKAR_LIPOPROTEIN"/>
    <property type="match status" value="1"/>
</dbReference>
<dbReference type="AlphaFoldDB" id="A0A1B3SLT7"/>
<keyword evidence="7" id="KW-1185">Reference proteome</keyword>
<evidence type="ECO:0000313" key="7">
    <source>
        <dbReference type="Proteomes" id="UP000094378"/>
    </source>
</evidence>
<dbReference type="KEGG" id="shj:SHELI_v1c09570"/>
<dbReference type="STRING" id="216938.SHELI_v1c09570"/>
<evidence type="ECO:0000256" key="1">
    <source>
        <dbReference type="ARBA" id="ARBA00004196"/>
    </source>
</evidence>
<sequence>MKRLLSVLGIVAISSSAGSSVMACGNSKDSIAIVLSTTANPYFSTMKSVAEAYEKETSYQFKFYDSQDKSDLETSNIENALTAQPKGVIVNPVNAENSSGGKKVIDANLPLVTVDREFDSKIGEGSFVTDNKVEAGKLFDAVTKYKNLGDQKLKVYIIRGVSGADASNKRYAGFVSDHQDKIELVNATNGESNFQNWERDKAKNDVQTNFTTAVKNADVIFAENDEMAMGALAALKEGDDSMKNWLKTGLVVGFDGNTDAKESISKWTNETSDNLFLTIEQNPSLMIKQAIDSVIKILKDGKELAKKYENYTAVSANLIKPQGINE</sequence>
<dbReference type="Gene3D" id="3.40.50.2300">
    <property type="match status" value="2"/>
</dbReference>
<dbReference type="Pfam" id="PF13407">
    <property type="entry name" value="Peripla_BP_4"/>
    <property type="match status" value="1"/>
</dbReference>
<accession>A0A1B3SLT7</accession>
<evidence type="ECO:0000256" key="3">
    <source>
        <dbReference type="ARBA" id="ARBA00022729"/>
    </source>
</evidence>
<proteinExistence type="inferred from homology"/>
<protein>
    <submittedName>
        <fullName evidence="6">Ribose ABC transporter substrate-binding protein</fullName>
    </submittedName>
</protein>
<gene>
    <name evidence="6" type="primary">rbsB</name>
    <name evidence="6" type="ORF">SHELI_v1c09570</name>
</gene>
<dbReference type="GO" id="GO:0030246">
    <property type="term" value="F:carbohydrate binding"/>
    <property type="evidence" value="ECO:0007669"/>
    <property type="project" value="UniProtKB-ARBA"/>
</dbReference>
<dbReference type="EMBL" id="CP017015">
    <property type="protein sequence ID" value="AOG60906.1"/>
    <property type="molecule type" value="Genomic_DNA"/>
</dbReference>
<comment type="subcellular location">
    <subcellularLocation>
        <location evidence="1">Cell envelope</location>
    </subcellularLocation>
</comment>
<feature type="signal peptide" evidence="4">
    <location>
        <begin position="1"/>
        <end position="23"/>
    </location>
</feature>
<dbReference type="InterPro" id="IPR028082">
    <property type="entry name" value="Peripla_BP_I"/>
</dbReference>
<evidence type="ECO:0000259" key="5">
    <source>
        <dbReference type="Pfam" id="PF13407"/>
    </source>
</evidence>